<keyword evidence="4 7" id="KW-1133">Transmembrane helix</keyword>
<dbReference type="PROSITE" id="PS50850">
    <property type="entry name" value="MFS"/>
    <property type="match status" value="1"/>
</dbReference>
<evidence type="ECO:0000256" key="4">
    <source>
        <dbReference type="ARBA" id="ARBA00022989"/>
    </source>
</evidence>
<evidence type="ECO:0000256" key="7">
    <source>
        <dbReference type="SAM" id="Phobius"/>
    </source>
</evidence>
<feature type="transmembrane region" description="Helical" evidence="7">
    <location>
        <begin position="122"/>
        <end position="148"/>
    </location>
</feature>
<feature type="compositionally biased region" description="Low complexity" evidence="6">
    <location>
        <begin position="10"/>
        <end position="21"/>
    </location>
</feature>
<feature type="transmembrane region" description="Helical" evidence="7">
    <location>
        <begin position="209"/>
        <end position="229"/>
    </location>
</feature>
<dbReference type="PANTHER" id="PTHR43124:SF3">
    <property type="entry name" value="CHLORAMPHENICOL EFFLUX PUMP RV0191"/>
    <property type="match status" value="1"/>
</dbReference>
<feature type="transmembrane region" description="Helical" evidence="7">
    <location>
        <begin position="409"/>
        <end position="429"/>
    </location>
</feature>
<comment type="subcellular location">
    <subcellularLocation>
        <location evidence="1">Cell membrane</location>
        <topology evidence="1">Multi-pass membrane protein</topology>
    </subcellularLocation>
</comment>
<dbReference type="PANTHER" id="PTHR43124">
    <property type="entry name" value="PURINE EFFLUX PUMP PBUE"/>
    <property type="match status" value="1"/>
</dbReference>
<dbReference type="InterPro" id="IPR036259">
    <property type="entry name" value="MFS_trans_sf"/>
</dbReference>
<reference evidence="9 10" key="1">
    <citation type="submission" date="2017-11" db="EMBL/GenBank/DDBJ databases">
        <title>Genomic Encyclopedia of Archaeal and Bacterial Type Strains, Phase II (KMG-II): From Individual Species to Whole Genera.</title>
        <authorList>
            <person name="Goeker M."/>
        </authorList>
    </citation>
    <scope>NUCLEOTIDE SEQUENCE [LARGE SCALE GENOMIC DNA]</scope>
    <source>
        <strain evidence="9 10">DSM 27763</strain>
    </source>
</reference>
<organism evidence="9 10">
    <name type="scientific">Mumia flava</name>
    <dbReference type="NCBI Taxonomy" id="1348852"/>
    <lineage>
        <taxon>Bacteria</taxon>
        <taxon>Bacillati</taxon>
        <taxon>Actinomycetota</taxon>
        <taxon>Actinomycetes</taxon>
        <taxon>Propionibacteriales</taxon>
        <taxon>Nocardioidaceae</taxon>
        <taxon>Mumia</taxon>
    </lineage>
</organism>
<evidence type="ECO:0000259" key="8">
    <source>
        <dbReference type="PROSITE" id="PS50850"/>
    </source>
</evidence>
<feature type="region of interest" description="Disordered" evidence="6">
    <location>
        <begin position="1"/>
        <end position="30"/>
    </location>
</feature>
<dbReference type="Gene3D" id="1.20.1250.20">
    <property type="entry name" value="MFS general substrate transporter like domains"/>
    <property type="match status" value="1"/>
</dbReference>
<keyword evidence="5 7" id="KW-0472">Membrane</keyword>
<sequence length="475" mass="48801">MSEHPPQDPEAPGAATEATPGDAGGAGGRTARLNAFAGRGETLVPLDRPAPFGWWAAAVVALVAFIDRVEVNLVAGALPAIQDHFGFSDTWAGAIPTAAAVAGVVLLLPAGRLADTGRRTGIIALVVLAWAVCSVLSGLATTFALFFVTRIMLGAAGQLYNPPASSLLADYYPGQARGKAYGLERAGYYLGLPVGVALGGAVADALGWRAVFFVIAVPGVLVALLVLTLREPIRGIGDRIDRLRARTNADPSAPESEVERSVRAGVVAEARALLRIRTLRGVIISLALLYLGLGGLFYWLPTLLERTESLAYDTAAGLAGAVGGTGIVIGILLGSRIGDRFHGVRDGWRIRVSLVFLLLGAISITAVVLLPGLGLRIALVALACVGFAGAIPNLTAASADVVPADQRGIGFALVQFLLTLGGAVGPLLIGAVSDATGSINTAFLALVPPLFASVLVLRFAATSYDSDAERALAGR</sequence>
<feature type="transmembrane region" description="Helical" evidence="7">
    <location>
        <begin position="90"/>
        <end position="110"/>
    </location>
</feature>
<evidence type="ECO:0000313" key="9">
    <source>
        <dbReference type="EMBL" id="PJJ56379.1"/>
    </source>
</evidence>
<feature type="transmembrane region" description="Helical" evidence="7">
    <location>
        <begin position="354"/>
        <end position="371"/>
    </location>
</feature>
<dbReference type="Proteomes" id="UP000230842">
    <property type="component" value="Unassembled WGS sequence"/>
</dbReference>
<gene>
    <name evidence="9" type="ORF">CLV56_0585</name>
</gene>
<dbReference type="InterPro" id="IPR020846">
    <property type="entry name" value="MFS_dom"/>
</dbReference>
<dbReference type="InterPro" id="IPR050189">
    <property type="entry name" value="MFS_Efflux_Transporters"/>
</dbReference>
<evidence type="ECO:0000256" key="1">
    <source>
        <dbReference type="ARBA" id="ARBA00004651"/>
    </source>
</evidence>
<evidence type="ECO:0000256" key="6">
    <source>
        <dbReference type="SAM" id="MobiDB-lite"/>
    </source>
</evidence>
<evidence type="ECO:0000256" key="3">
    <source>
        <dbReference type="ARBA" id="ARBA00022692"/>
    </source>
</evidence>
<keyword evidence="2" id="KW-1003">Cell membrane</keyword>
<dbReference type="InterPro" id="IPR011701">
    <property type="entry name" value="MFS"/>
</dbReference>
<dbReference type="OrthoDB" id="9810492at2"/>
<keyword evidence="10" id="KW-1185">Reference proteome</keyword>
<evidence type="ECO:0000256" key="5">
    <source>
        <dbReference type="ARBA" id="ARBA00023136"/>
    </source>
</evidence>
<accession>A0A0B2BL82</accession>
<keyword evidence="3 7" id="KW-0812">Transmembrane</keyword>
<feature type="transmembrane region" description="Helical" evidence="7">
    <location>
        <begin position="281"/>
        <end position="300"/>
    </location>
</feature>
<proteinExistence type="predicted"/>
<feature type="transmembrane region" description="Helical" evidence="7">
    <location>
        <begin position="312"/>
        <end position="333"/>
    </location>
</feature>
<protein>
    <submittedName>
        <fullName evidence="9">Sugar phosphate permease</fullName>
    </submittedName>
</protein>
<dbReference type="EMBL" id="PGEZ01000001">
    <property type="protein sequence ID" value="PJJ56379.1"/>
    <property type="molecule type" value="Genomic_DNA"/>
</dbReference>
<feature type="domain" description="Major facilitator superfamily (MFS) profile" evidence="8">
    <location>
        <begin position="56"/>
        <end position="465"/>
    </location>
</feature>
<dbReference type="Pfam" id="PF07690">
    <property type="entry name" value="MFS_1"/>
    <property type="match status" value="1"/>
</dbReference>
<evidence type="ECO:0000256" key="2">
    <source>
        <dbReference type="ARBA" id="ARBA00022475"/>
    </source>
</evidence>
<dbReference type="RefSeq" id="WP_039348649.1">
    <property type="nucleotide sequence ID" value="NZ_PGEZ01000001.1"/>
</dbReference>
<dbReference type="SUPFAM" id="SSF103473">
    <property type="entry name" value="MFS general substrate transporter"/>
    <property type="match status" value="1"/>
</dbReference>
<comment type="caution">
    <text evidence="9">The sequence shown here is derived from an EMBL/GenBank/DDBJ whole genome shotgun (WGS) entry which is preliminary data.</text>
</comment>
<feature type="transmembrane region" description="Helical" evidence="7">
    <location>
        <begin position="377"/>
        <end position="397"/>
    </location>
</feature>
<dbReference type="GO" id="GO:0022857">
    <property type="term" value="F:transmembrane transporter activity"/>
    <property type="evidence" value="ECO:0007669"/>
    <property type="project" value="InterPro"/>
</dbReference>
<evidence type="ECO:0000313" key="10">
    <source>
        <dbReference type="Proteomes" id="UP000230842"/>
    </source>
</evidence>
<feature type="transmembrane region" description="Helical" evidence="7">
    <location>
        <begin position="441"/>
        <end position="461"/>
    </location>
</feature>
<name>A0A0B2BL82_9ACTN</name>
<dbReference type="GO" id="GO:0005886">
    <property type="term" value="C:plasma membrane"/>
    <property type="evidence" value="ECO:0007669"/>
    <property type="project" value="UniProtKB-SubCell"/>
</dbReference>
<dbReference type="AlphaFoldDB" id="A0A0B2BL82"/>